<dbReference type="Pfam" id="PF03466">
    <property type="entry name" value="LysR_substrate"/>
    <property type="match status" value="1"/>
</dbReference>
<dbReference type="Proteomes" id="UP000308889">
    <property type="component" value="Chromosome"/>
</dbReference>
<accession>A0ABX5VCY7</accession>
<evidence type="ECO:0000256" key="3">
    <source>
        <dbReference type="ARBA" id="ARBA00023125"/>
    </source>
</evidence>
<sequence>MSNETHLNIAQHAILEGKSRVAAGGINAACDKLGVEPSTVSRTLKALETEIGSPLFSRASRPAALTELGRRAYAKVAPILSAQDAFLAELRGDRDRLAGVIRVASHAGIGPHEIIPKLVEFQMTYPEIQLELYELSAPIPSGFTSTDGEPIDVIVGYGPEKIPANVVRRHCGVMPFIACASPLYVRRHGMPLEPKDLRLHAGILINSPTRNSTTSLRRGDREEKLHWKQRMVVHNLMSAQRAAAMGGGIVPDLPLYHCAALLESKLLIQVLPGWHRAPLDCYVFASEEAWERRRVQVFVEWMAERERETLAELREMHPEFY</sequence>
<keyword evidence="2" id="KW-0805">Transcription regulation</keyword>
<dbReference type="RefSeq" id="WP_139687511.1">
    <property type="nucleotide sequence ID" value="NZ_CP040882.1"/>
</dbReference>
<dbReference type="EMBL" id="CP040882">
    <property type="protein sequence ID" value="QDA54040.1"/>
    <property type="molecule type" value="Genomic_DNA"/>
</dbReference>
<protein>
    <submittedName>
        <fullName evidence="6">LysR family transcriptional regulator</fullName>
    </submittedName>
</protein>
<organism evidence="6 7">
    <name type="scientific">Sutterella faecalis</name>
    <dbReference type="NCBI Taxonomy" id="2584944"/>
    <lineage>
        <taxon>Bacteria</taxon>
        <taxon>Pseudomonadati</taxon>
        <taxon>Pseudomonadota</taxon>
        <taxon>Betaproteobacteria</taxon>
        <taxon>Burkholderiales</taxon>
        <taxon>Sutterellaceae</taxon>
        <taxon>Sutterella</taxon>
    </lineage>
</organism>
<reference evidence="7" key="1">
    <citation type="submission" date="2019-06" db="EMBL/GenBank/DDBJ databases">
        <authorList>
            <person name="Oh B.S."/>
        </authorList>
    </citation>
    <scope>NUCLEOTIDE SEQUENCE [LARGE SCALE GENOMIC DNA]</scope>
    <source>
        <strain evidence="7">KGMB03119</strain>
    </source>
</reference>
<keyword evidence="7" id="KW-1185">Reference proteome</keyword>
<dbReference type="Pfam" id="PF00126">
    <property type="entry name" value="HTH_1"/>
    <property type="match status" value="1"/>
</dbReference>
<evidence type="ECO:0000313" key="7">
    <source>
        <dbReference type="Proteomes" id="UP000308889"/>
    </source>
</evidence>
<dbReference type="InterPro" id="IPR000847">
    <property type="entry name" value="LysR_HTH_N"/>
</dbReference>
<dbReference type="InterPro" id="IPR058163">
    <property type="entry name" value="LysR-type_TF_proteobact-type"/>
</dbReference>
<evidence type="ECO:0000256" key="4">
    <source>
        <dbReference type="ARBA" id="ARBA00023163"/>
    </source>
</evidence>
<dbReference type="SUPFAM" id="SSF53850">
    <property type="entry name" value="Periplasmic binding protein-like II"/>
    <property type="match status" value="1"/>
</dbReference>
<keyword evidence="4" id="KW-0804">Transcription</keyword>
<dbReference type="InterPro" id="IPR036390">
    <property type="entry name" value="WH_DNA-bd_sf"/>
</dbReference>
<evidence type="ECO:0000256" key="1">
    <source>
        <dbReference type="ARBA" id="ARBA00009437"/>
    </source>
</evidence>
<dbReference type="Gene3D" id="1.10.10.10">
    <property type="entry name" value="Winged helix-like DNA-binding domain superfamily/Winged helix DNA-binding domain"/>
    <property type="match status" value="1"/>
</dbReference>
<comment type="similarity">
    <text evidence="1">Belongs to the LysR transcriptional regulatory family.</text>
</comment>
<evidence type="ECO:0000313" key="6">
    <source>
        <dbReference type="EMBL" id="QDA54040.1"/>
    </source>
</evidence>
<dbReference type="InterPro" id="IPR005119">
    <property type="entry name" value="LysR_subst-bd"/>
</dbReference>
<gene>
    <name evidence="6" type="ORF">FG381_03215</name>
</gene>
<name>A0ABX5VCY7_9BURK</name>
<proteinExistence type="inferred from homology"/>
<dbReference type="PANTHER" id="PTHR30537:SF72">
    <property type="entry name" value="LYSR FAMILY TRANSCRIPTIONAL REGULATOR"/>
    <property type="match status" value="1"/>
</dbReference>
<dbReference type="SUPFAM" id="SSF46785">
    <property type="entry name" value="Winged helix' DNA-binding domain"/>
    <property type="match status" value="1"/>
</dbReference>
<dbReference type="InterPro" id="IPR036388">
    <property type="entry name" value="WH-like_DNA-bd_sf"/>
</dbReference>
<dbReference type="Gene3D" id="3.40.190.290">
    <property type="match status" value="1"/>
</dbReference>
<feature type="domain" description="HTH lysR-type" evidence="5">
    <location>
        <begin position="24"/>
        <end position="66"/>
    </location>
</feature>
<dbReference type="PROSITE" id="PS50931">
    <property type="entry name" value="HTH_LYSR"/>
    <property type="match status" value="1"/>
</dbReference>
<keyword evidence="3" id="KW-0238">DNA-binding</keyword>
<evidence type="ECO:0000259" key="5">
    <source>
        <dbReference type="PROSITE" id="PS50931"/>
    </source>
</evidence>
<evidence type="ECO:0000256" key="2">
    <source>
        <dbReference type="ARBA" id="ARBA00023015"/>
    </source>
</evidence>
<dbReference type="PANTHER" id="PTHR30537">
    <property type="entry name" value="HTH-TYPE TRANSCRIPTIONAL REGULATOR"/>
    <property type="match status" value="1"/>
</dbReference>